<name>A0A7T4DMZ9_AERJA</name>
<feature type="compositionally biased region" description="Basic and acidic residues" evidence="1">
    <location>
        <begin position="37"/>
        <end position="52"/>
    </location>
</feature>
<feature type="compositionally biased region" description="Polar residues" evidence="1">
    <location>
        <begin position="98"/>
        <end position="122"/>
    </location>
</feature>
<evidence type="ECO:0000256" key="1">
    <source>
        <dbReference type="SAM" id="MobiDB-lite"/>
    </source>
</evidence>
<gene>
    <name evidence="2" type="ORF">I6H43_17085</name>
</gene>
<dbReference type="EMBL" id="CP066092">
    <property type="protein sequence ID" value="QQB19220.1"/>
    <property type="molecule type" value="Genomic_DNA"/>
</dbReference>
<organism evidence="2 3">
    <name type="scientific">Aeromonas jandaei</name>
    <dbReference type="NCBI Taxonomy" id="650"/>
    <lineage>
        <taxon>Bacteria</taxon>
        <taxon>Pseudomonadati</taxon>
        <taxon>Pseudomonadota</taxon>
        <taxon>Gammaproteobacteria</taxon>
        <taxon>Aeromonadales</taxon>
        <taxon>Aeromonadaceae</taxon>
        <taxon>Aeromonas</taxon>
    </lineage>
</organism>
<proteinExistence type="predicted"/>
<feature type="region of interest" description="Disordered" evidence="1">
    <location>
        <begin position="37"/>
        <end position="59"/>
    </location>
</feature>
<protein>
    <submittedName>
        <fullName evidence="2">Uncharacterized protein</fullName>
    </submittedName>
</protein>
<evidence type="ECO:0000313" key="3">
    <source>
        <dbReference type="Proteomes" id="UP000595481"/>
    </source>
</evidence>
<keyword evidence="3" id="KW-1185">Reference proteome</keyword>
<sequence length="139" mass="15581">MQINSASMPIMRPDYGKYSSYPEVTPEQINQAQNKVLDKKDEVESQREDQATARRTMAVSYSAAQQNKAVVERYMEASDTESNENSGPSASDVYQAANRYQRQQNLSDYLQFQQSPLGQQMGSMVGEEKPKGSLLDITA</sequence>
<feature type="region of interest" description="Disordered" evidence="1">
    <location>
        <begin position="1"/>
        <end position="22"/>
    </location>
</feature>
<feature type="region of interest" description="Disordered" evidence="1">
    <location>
        <begin position="74"/>
        <end position="139"/>
    </location>
</feature>
<dbReference type="Proteomes" id="UP000595481">
    <property type="component" value="Chromosome"/>
</dbReference>
<accession>A0A7T4DMZ9</accession>
<evidence type="ECO:0000313" key="2">
    <source>
        <dbReference type="EMBL" id="QQB19220.1"/>
    </source>
</evidence>
<dbReference type="RefSeq" id="WP_042031532.1">
    <property type="nucleotide sequence ID" value="NZ_CAWMFX010000027.1"/>
</dbReference>
<reference evidence="2 3" key="1">
    <citation type="submission" date="2020-12" db="EMBL/GenBank/DDBJ databases">
        <title>FDA dAtabase for Regulatory Grade micrObial Sequences (FDA-ARGOS): Supporting development and validation of Infectious Disease Dx tests.</title>
        <authorList>
            <person name="Sproer C."/>
            <person name="Gronow S."/>
            <person name="Severitt S."/>
            <person name="Schroder I."/>
            <person name="Tallon L."/>
            <person name="Sadzewicz L."/>
            <person name="Zhao X."/>
            <person name="Boylan J."/>
            <person name="Ott S."/>
            <person name="Bowen H."/>
            <person name="Vavikolanu K."/>
            <person name="Mehta A."/>
            <person name="Aluvathingal J."/>
            <person name="Nadendla S."/>
            <person name="Lowell S."/>
            <person name="Myers T."/>
            <person name="Yan Y."/>
            <person name="Sichtig H."/>
        </authorList>
    </citation>
    <scope>NUCLEOTIDE SEQUENCE [LARGE SCALE GENOMIC DNA]</scope>
    <source>
        <strain evidence="2 3">FDAARGOS_986</strain>
    </source>
</reference>
<dbReference type="GeneID" id="69553026"/>